<organism evidence="4 5">
    <name type="scientific">Vitis rotundifolia</name>
    <name type="common">Muscadine grape</name>
    <dbReference type="NCBI Taxonomy" id="103349"/>
    <lineage>
        <taxon>Eukaryota</taxon>
        <taxon>Viridiplantae</taxon>
        <taxon>Streptophyta</taxon>
        <taxon>Embryophyta</taxon>
        <taxon>Tracheophyta</taxon>
        <taxon>Spermatophyta</taxon>
        <taxon>Magnoliopsida</taxon>
        <taxon>eudicotyledons</taxon>
        <taxon>Gunneridae</taxon>
        <taxon>Pentapetalae</taxon>
        <taxon>rosids</taxon>
        <taxon>Vitales</taxon>
        <taxon>Vitaceae</taxon>
        <taxon>Viteae</taxon>
        <taxon>Vitis</taxon>
    </lineage>
</organism>
<proteinExistence type="inferred from homology"/>
<keyword evidence="5" id="KW-1185">Reference proteome</keyword>
<dbReference type="GO" id="GO:0006396">
    <property type="term" value="P:RNA processing"/>
    <property type="evidence" value="ECO:0007669"/>
    <property type="project" value="TreeGrafter"/>
</dbReference>
<evidence type="ECO:0000256" key="1">
    <source>
        <dbReference type="ARBA" id="ARBA00007626"/>
    </source>
</evidence>
<reference evidence="4 5" key="1">
    <citation type="journal article" date="2023" name="BMC Biotechnol.">
        <title>Vitis rotundifolia cv Carlos genome sequencing.</title>
        <authorList>
            <person name="Huff M."/>
            <person name="Hulse-Kemp A."/>
            <person name="Scheffler B."/>
            <person name="Youngblood R."/>
            <person name="Simpson S."/>
            <person name="Babiker E."/>
            <person name="Staton M."/>
        </authorList>
    </citation>
    <scope>NUCLEOTIDE SEQUENCE [LARGE SCALE GENOMIC DNA]</scope>
    <source>
        <tissue evidence="4">Leaf</tissue>
    </source>
</reference>
<feature type="repeat" description="PPR" evidence="3">
    <location>
        <begin position="177"/>
        <end position="211"/>
    </location>
</feature>
<dbReference type="PANTHER" id="PTHR47934">
    <property type="entry name" value="PENTATRICOPEPTIDE REPEAT-CONTAINING PROTEIN PET309, MITOCHONDRIAL"/>
    <property type="match status" value="1"/>
</dbReference>
<feature type="repeat" description="PPR" evidence="3">
    <location>
        <begin position="315"/>
        <end position="349"/>
    </location>
</feature>
<feature type="repeat" description="PPR" evidence="3">
    <location>
        <begin position="280"/>
        <end position="314"/>
    </location>
</feature>
<protein>
    <recommendedName>
        <fullName evidence="6">Pentatricopeptide repeat-containing protein</fullName>
    </recommendedName>
</protein>
<dbReference type="InterPro" id="IPR051114">
    <property type="entry name" value="Mito_RNA_Proc_CCM1"/>
</dbReference>
<evidence type="ECO:0000256" key="2">
    <source>
        <dbReference type="ARBA" id="ARBA00022737"/>
    </source>
</evidence>
<dbReference type="GO" id="GO:0007005">
    <property type="term" value="P:mitochondrion organization"/>
    <property type="evidence" value="ECO:0007669"/>
    <property type="project" value="TreeGrafter"/>
</dbReference>
<dbReference type="NCBIfam" id="TIGR00756">
    <property type="entry name" value="PPR"/>
    <property type="match status" value="6"/>
</dbReference>
<sequence length="415" mass="46323">MSYSLARHLRHVRHLSTAAAAAASASSSSSSSSSSISVSRAKSILRSEFDPDKALEIYSSVSKHYASPLASRYAQDLTVKRLAKSRRFADIETLIESHKNDPKITQEPYLSTLIRSYGIAGMFQHALRTFNQMEELGTPRSSISFNALLSACNQSKLFDQVPKFFEEIPKRYGILPDKISYGILVKSYCESGLSDKAISMLKEMEEKGVEITAITFTTILDALYKQGQSDRAEKVWHEMAKKGCLDVGAYNVKIMFAHGGDPENVKALIDEMSNAGLKPDTISYNYLMTSYCKSGMMTEAKKVYAELEETGCHPNAATFRTLIYYLCRSGDFETGYKVFKQSAFRRKIPDFGTLRHLVEGLVQKKKTKEAKGLIRTVKKKFPTYFLNVWRKLEEDLGLAGVDSSPAADDVQEATS</sequence>
<dbReference type="GO" id="GO:0005739">
    <property type="term" value="C:mitochondrion"/>
    <property type="evidence" value="ECO:0007669"/>
    <property type="project" value="TreeGrafter"/>
</dbReference>
<dbReference type="EMBL" id="JARBHA010000004">
    <property type="protein sequence ID" value="KAJ9703424.1"/>
    <property type="molecule type" value="Genomic_DNA"/>
</dbReference>
<dbReference type="SUPFAM" id="SSF81901">
    <property type="entry name" value="HCP-like"/>
    <property type="match status" value="1"/>
</dbReference>
<dbReference type="GO" id="GO:0003729">
    <property type="term" value="F:mRNA binding"/>
    <property type="evidence" value="ECO:0007669"/>
    <property type="project" value="TreeGrafter"/>
</dbReference>
<evidence type="ECO:0008006" key="6">
    <source>
        <dbReference type="Google" id="ProtNLM"/>
    </source>
</evidence>
<dbReference type="Gene3D" id="1.25.40.10">
    <property type="entry name" value="Tetratricopeptide repeat domain"/>
    <property type="match status" value="3"/>
</dbReference>
<dbReference type="InterPro" id="IPR011990">
    <property type="entry name" value="TPR-like_helical_dom_sf"/>
</dbReference>
<dbReference type="Proteomes" id="UP001168098">
    <property type="component" value="Unassembled WGS sequence"/>
</dbReference>
<evidence type="ECO:0000313" key="4">
    <source>
        <dbReference type="EMBL" id="KAJ9703424.1"/>
    </source>
</evidence>
<dbReference type="Pfam" id="PF13041">
    <property type="entry name" value="PPR_2"/>
    <property type="match status" value="2"/>
</dbReference>
<evidence type="ECO:0000313" key="5">
    <source>
        <dbReference type="Proteomes" id="UP001168098"/>
    </source>
</evidence>
<dbReference type="PROSITE" id="PS51375">
    <property type="entry name" value="PPR"/>
    <property type="match status" value="4"/>
</dbReference>
<name>A0AA39ABR3_VITRO</name>
<accession>A0AA39ABR3</accession>
<dbReference type="InterPro" id="IPR002885">
    <property type="entry name" value="PPR_rpt"/>
</dbReference>
<keyword evidence="2" id="KW-0677">Repeat</keyword>
<evidence type="ECO:0000256" key="3">
    <source>
        <dbReference type="PROSITE-ProRule" id="PRU00708"/>
    </source>
</evidence>
<comment type="similarity">
    <text evidence="1">Belongs to the PPR family. P subfamily.</text>
</comment>
<gene>
    <name evidence="4" type="ORF">PVL29_004975</name>
</gene>
<dbReference type="PANTHER" id="PTHR47934:SF19">
    <property type="entry name" value="PENTATRICOPEPTIDE REPEAT-CONTAINING PROTEIN MITOCHONDRIAL"/>
    <property type="match status" value="1"/>
</dbReference>
<comment type="caution">
    <text evidence="4">The sequence shown here is derived from an EMBL/GenBank/DDBJ whole genome shotgun (WGS) entry which is preliminary data.</text>
</comment>
<feature type="repeat" description="PPR" evidence="3">
    <location>
        <begin position="212"/>
        <end position="246"/>
    </location>
</feature>
<dbReference type="Pfam" id="PF01535">
    <property type="entry name" value="PPR"/>
    <property type="match status" value="2"/>
</dbReference>
<dbReference type="AlphaFoldDB" id="A0AA39ABR3"/>